<proteinExistence type="predicted"/>
<accession>A0ABR2PZC0</accession>
<dbReference type="Proteomes" id="UP001396334">
    <property type="component" value="Unassembled WGS sequence"/>
</dbReference>
<evidence type="ECO:0000313" key="1">
    <source>
        <dbReference type="EMBL" id="KAK8993789.1"/>
    </source>
</evidence>
<dbReference type="EMBL" id="JBBPBN010000048">
    <property type="protein sequence ID" value="KAK8993789.1"/>
    <property type="molecule type" value="Genomic_DNA"/>
</dbReference>
<sequence length="88" mass="10181">MVLNDGNWNWDLIHALLEPSAVASLLNLVPPSYTLSHDRCYWIDGSRQTFSIKNAYSFLAYHSWNATNPAWKFIWKENVPCLPFHQAS</sequence>
<evidence type="ECO:0000313" key="2">
    <source>
        <dbReference type="Proteomes" id="UP001396334"/>
    </source>
</evidence>
<comment type="caution">
    <text evidence="1">The sequence shown here is derived from an EMBL/GenBank/DDBJ whole genome shotgun (WGS) entry which is preliminary data.</text>
</comment>
<name>A0ABR2PZC0_9ROSI</name>
<gene>
    <name evidence="1" type="ORF">V6N11_008007</name>
</gene>
<protein>
    <submittedName>
        <fullName evidence="1">Uncharacterized protein</fullName>
    </submittedName>
</protein>
<organism evidence="1 2">
    <name type="scientific">Hibiscus sabdariffa</name>
    <name type="common">roselle</name>
    <dbReference type="NCBI Taxonomy" id="183260"/>
    <lineage>
        <taxon>Eukaryota</taxon>
        <taxon>Viridiplantae</taxon>
        <taxon>Streptophyta</taxon>
        <taxon>Embryophyta</taxon>
        <taxon>Tracheophyta</taxon>
        <taxon>Spermatophyta</taxon>
        <taxon>Magnoliopsida</taxon>
        <taxon>eudicotyledons</taxon>
        <taxon>Gunneridae</taxon>
        <taxon>Pentapetalae</taxon>
        <taxon>rosids</taxon>
        <taxon>malvids</taxon>
        <taxon>Malvales</taxon>
        <taxon>Malvaceae</taxon>
        <taxon>Malvoideae</taxon>
        <taxon>Hibiscus</taxon>
    </lineage>
</organism>
<keyword evidence="2" id="KW-1185">Reference proteome</keyword>
<reference evidence="1 2" key="1">
    <citation type="journal article" date="2024" name="G3 (Bethesda)">
        <title>Genome assembly of Hibiscus sabdariffa L. provides insights into metabolisms of medicinal natural products.</title>
        <authorList>
            <person name="Kim T."/>
        </authorList>
    </citation>
    <scope>NUCLEOTIDE SEQUENCE [LARGE SCALE GENOMIC DNA]</scope>
    <source>
        <strain evidence="1">TK-2024</strain>
        <tissue evidence="1">Old leaves</tissue>
    </source>
</reference>